<dbReference type="SUPFAM" id="SSF48452">
    <property type="entry name" value="TPR-like"/>
    <property type="match status" value="1"/>
</dbReference>
<dbReference type="Proteomes" id="UP000434850">
    <property type="component" value="Unassembled WGS sequence"/>
</dbReference>
<accession>A0A6I4I766</accession>
<dbReference type="InterPro" id="IPR011990">
    <property type="entry name" value="TPR-like_helical_dom_sf"/>
</dbReference>
<evidence type="ECO:0000313" key="3">
    <source>
        <dbReference type="Proteomes" id="UP000434850"/>
    </source>
</evidence>
<dbReference type="OrthoDB" id="195456at2"/>
<gene>
    <name evidence="2" type="ORF">GO816_07380</name>
</gene>
<dbReference type="Pfam" id="PF11138">
    <property type="entry name" value="DUF2911"/>
    <property type="match status" value="1"/>
</dbReference>
<keyword evidence="1" id="KW-0732">Signal</keyword>
<sequence>MKKLYTLVCIALALGGATTVQAQNGLKLPQASTAQTLTQEFGLGKITLNYSRPNTKGRKIFGALEPYGAVWRTGANSATTITFTDEVMLEGQKVLPGEYALFTIPDAKEWTIILNKAAKQWGAYEYKQAEDVLRVSVKPAKSAAFTETFTAQFANVAATTAELVLAWENTAVTVHLKTDIDTRIMANIDEAMKGDKKPYFSAAQYYFENGKDLNKALEWMNEAEKSAPKAYYIRYWKARVQLKKGDKAGAIATAKQGVALAKEAKNDEYIRLNESIIAQAK</sequence>
<dbReference type="InterPro" id="IPR021314">
    <property type="entry name" value="DUF2911"/>
</dbReference>
<dbReference type="EMBL" id="WQLA01000002">
    <property type="protein sequence ID" value="MVN90941.1"/>
    <property type="molecule type" value="Genomic_DNA"/>
</dbReference>
<dbReference type="Gene3D" id="1.25.40.10">
    <property type="entry name" value="Tetratricopeptide repeat domain"/>
    <property type="match status" value="1"/>
</dbReference>
<evidence type="ECO:0000256" key="1">
    <source>
        <dbReference type="SAM" id="SignalP"/>
    </source>
</evidence>
<reference evidence="2 3" key="1">
    <citation type="submission" date="2019-12" db="EMBL/GenBank/DDBJ databases">
        <title>Mucilaginibacter sp. HME9299 genome sequencing and assembly.</title>
        <authorList>
            <person name="Kang H."/>
            <person name="Kim H."/>
            <person name="Joh K."/>
        </authorList>
    </citation>
    <scope>NUCLEOTIDE SEQUENCE [LARGE SCALE GENOMIC DNA]</scope>
    <source>
        <strain evidence="2 3">HME9299</strain>
    </source>
</reference>
<name>A0A6I4I766_9SPHI</name>
<evidence type="ECO:0000313" key="2">
    <source>
        <dbReference type="EMBL" id="MVN90941.1"/>
    </source>
</evidence>
<feature type="signal peptide" evidence="1">
    <location>
        <begin position="1"/>
        <end position="22"/>
    </location>
</feature>
<comment type="caution">
    <text evidence="2">The sequence shown here is derived from an EMBL/GenBank/DDBJ whole genome shotgun (WGS) entry which is preliminary data.</text>
</comment>
<feature type="chain" id="PRO_5026225817" evidence="1">
    <location>
        <begin position="23"/>
        <end position="281"/>
    </location>
</feature>
<proteinExistence type="predicted"/>
<organism evidence="2 3">
    <name type="scientific">Mucilaginibacter aquatilis</name>
    <dbReference type="NCBI Taxonomy" id="1517760"/>
    <lineage>
        <taxon>Bacteria</taxon>
        <taxon>Pseudomonadati</taxon>
        <taxon>Bacteroidota</taxon>
        <taxon>Sphingobacteriia</taxon>
        <taxon>Sphingobacteriales</taxon>
        <taxon>Sphingobacteriaceae</taxon>
        <taxon>Mucilaginibacter</taxon>
    </lineage>
</organism>
<protein>
    <submittedName>
        <fullName evidence="2">DUF2911 domain-containing protein</fullName>
    </submittedName>
</protein>
<dbReference type="AlphaFoldDB" id="A0A6I4I766"/>
<dbReference type="RefSeq" id="WP_157540704.1">
    <property type="nucleotide sequence ID" value="NZ_WQLA01000002.1"/>
</dbReference>
<keyword evidence="3" id="KW-1185">Reference proteome</keyword>